<evidence type="ECO:0000256" key="1">
    <source>
        <dbReference type="SAM" id="Phobius"/>
    </source>
</evidence>
<dbReference type="KEGG" id="bgoe:IFJ75_15575"/>
<dbReference type="PROSITE" id="PS51257">
    <property type="entry name" value="PROKAR_LIPOPROTEIN"/>
    <property type="match status" value="1"/>
</dbReference>
<gene>
    <name evidence="2" type="ORF">IFJ75_15575</name>
</gene>
<name>A0A975C2H4_9CAUL</name>
<protein>
    <submittedName>
        <fullName evidence="2">Uncharacterized protein</fullName>
    </submittedName>
</protein>
<sequence>MSPRFGERPPKTRTQARKPAPTPVFALGCLVVAIIGAVLVVGLAVVFLWDVNAE</sequence>
<feature type="transmembrane region" description="Helical" evidence="1">
    <location>
        <begin position="21"/>
        <end position="49"/>
    </location>
</feature>
<keyword evidence="1" id="KW-0472">Membrane</keyword>
<evidence type="ECO:0000313" key="3">
    <source>
        <dbReference type="Proteomes" id="UP000663918"/>
    </source>
</evidence>
<dbReference type="Proteomes" id="UP000663918">
    <property type="component" value="Chromosome"/>
</dbReference>
<keyword evidence="3" id="KW-1185">Reference proteome</keyword>
<accession>A0A975C2H4</accession>
<keyword evidence="1" id="KW-1133">Transmembrane helix</keyword>
<evidence type="ECO:0000313" key="2">
    <source>
        <dbReference type="EMBL" id="QTC90645.1"/>
    </source>
</evidence>
<reference evidence="2" key="1">
    <citation type="submission" date="2020-09" db="EMBL/GenBank/DDBJ databases">
        <title>Brevundimonas sp. LVF2 isolated from a puddle in Goettingen, Germany.</title>
        <authorList>
            <person name="Friedrich I."/>
            <person name="Klassen A."/>
            <person name="Hannes N."/>
            <person name="Schneider D."/>
            <person name="Hertel R."/>
            <person name="Daniel R."/>
        </authorList>
    </citation>
    <scope>NUCLEOTIDE SEQUENCE</scope>
    <source>
        <strain evidence="2">LVF2</strain>
    </source>
</reference>
<proteinExistence type="predicted"/>
<dbReference type="AlphaFoldDB" id="A0A975C2H4"/>
<dbReference type="EMBL" id="CP062222">
    <property type="protein sequence ID" value="QTC90645.1"/>
    <property type="molecule type" value="Genomic_DNA"/>
</dbReference>
<organism evidence="2 3">
    <name type="scientific">Brevundimonas goettingensis</name>
    <dbReference type="NCBI Taxonomy" id="2774190"/>
    <lineage>
        <taxon>Bacteria</taxon>
        <taxon>Pseudomonadati</taxon>
        <taxon>Pseudomonadota</taxon>
        <taxon>Alphaproteobacteria</taxon>
        <taxon>Caulobacterales</taxon>
        <taxon>Caulobacteraceae</taxon>
        <taxon>Brevundimonas</taxon>
    </lineage>
</organism>
<dbReference type="RefSeq" id="WP_207869218.1">
    <property type="nucleotide sequence ID" value="NZ_CP062222.1"/>
</dbReference>
<keyword evidence="1" id="KW-0812">Transmembrane</keyword>